<dbReference type="RefSeq" id="WP_118912660.1">
    <property type="nucleotide sequence ID" value="NZ_CBCRVH010000006.1"/>
</dbReference>
<dbReference type="PRINTS" id="PR00080">
    <property type="entry name" value="SDRFAMILY"/>
</dbReference>
<evidence type="ECO:0000313" key="3">
    <source>
        <dbReference type="EMBL" id="RHW47092.1"/>
    </source>
</evidence>
<dbReference type="InterPro" id="IPR002347">
    <property type="entry name" value="SDR_fam"/>
</dbReference>
<name>A0A417Z8X8_9MICO</name>
<dbReference type="InterPro" id="IPR036291">
    <property type="entry name" value="NAD(P)-bd_dom_sf"/>
</dbReference>
<dbReference type="PRINTS" id="PR00081">
    <property type="entry name" value="GDHRDH"/>
</dbReference>
<reference evidence="3 4" key="1">
    <citation type="submission" date="2018-08" db="EMBL/GenBank/DDBJ databases">
        <title>Whole genome sequence analysis of Dermacoccus abyssi bacteria isolated from Deep Mariana trench Micromonospora spp reveals genes involved in the environmental adaptation and production of secondary metabolites.</title>
        <authorList>
            <person name="Abdel-Mageed W.M."/>
            <person name="Lehri B."/>
            <person name="Nouioui I."/>
            <person name="Goodfellow I."/>
            <person name="Jaspars M."/>
            <person name="Karlyshev A."/>
        </authorList>
    </citation>
    <scope>NUCLEOTIDE SEQUENCE [LARGE SCALE GENOMIC DNA]</scope>
    <source>
        <strain evidence="3 4">MT1.1</strain>
    </source>
</reference>
<gene>
    <name evidence="3" type="ORF">D1832_03620</name>
</gene>
<evidence type="ECO:0000313" key="4">
    <source>
        <dbReference type="Proteomes" id="UP000285376"/>
    </source>
</evidence>
<organism evidence="3 4">
    <name type="scientific">Dermacoccus abyssi</name>
    <dbReference type="NCBI Taxonomy" id="322596"/>
    <lineage>
        <taxon>Bacteria</taxon>
        <taxon>Bacillati</taxon>
        <taxon>Actinomycetota</taxon>
        <taxon>Actinomycetes</taxon>
        <taxon>Micrococcales</taxon>
        <taxon>Dermacoccaceae</taxon>
        <taxon>Dermacoccus</taxon>
    </lineage>
</organism>
<dbReference type="Gene3D" id="3.40.50.720">
    <property type="entry name" value="NAD(P)-binding Rossmann-like Domain"/>
    <property type="match status" value="1"/>
</dbReference>
<dbReference type="InterPro" id="IPR020904">
    <property type="entry name" value="Sc_DH/Rdtase_CS"/>
</dbReference>
<evidence type="ECO:0000256" key="2">
    <source>
        <dbReference type="ARBA" id="ARBA00023002"/>
    </source>
</evidence>
<dbReference type="SUPFAM" id="SSF51735">
    <property type="entry name" value="NAD(P)-binding Rossmann-fold domains"/>
    <property type="match status" value="1"/>
</dbReference>
<proteinExistence type="inferred from homology"/>
<protein>
    <submittedName>
        <fullName evidence="3">SDR family oxidoreductase</fullName>
    </submittedName>
</protein>
<accession>A0A417Z8X8</accession>
<sequence>MSYLDDLFSLEGLNAVVTGGSSGIGRGIATALAGAGASVHLVARDADKLATVAAEIGATWEVCDVGDANALANLAVGAPVQHADILVTCAGVNHRPPLANTSEEQYAETMAVNLEAPYRLGQAAGPRMAERGYGRILNIGSQQSWSAFGNSGVYGVTKAAVTGLSRSQAEAWSRSGVTANTIVPGFVVTPMTLPTVAEPGREEALATRTFVGRNGVPEDFAGLAVFLASRASGFVTGQTIAADGGFSVH</sequence>
<dbReference type="Proteomes" id="UP000285376">
    <property type="component" value="Unassembled WGS sequence"/>
</dbReference>
<dbReference type="GO" id="GO:0016616">
    <property type="term" value="F:oxidoreductase activity, acting on the CH-OH group of donors, NAD or NADP as acceptor"/>
    <property type="evidence" value="ECO:0007669"/>
    <property type="project" value="TreeGrafter"/>
</dbReference>
<dbReference type="PANTHER" id="PTHR42760">
    <property type="entry name" value="SHORT-CHAIN DEHYDROGENASES/REDUCTASES FAMILY MEMBER"/>
    <property type="match status" value="1"/>
</dbReference>
<dbReference type="AlphaFoldDB" id="A0A417Z8X8"/>
<comment type="caution">
    <text evidence="3">The sequence shown here is derived from an EMBL/GenBank/DDBJ whole genome shotgun (WGS) entry which is preliminary data.</text>
</comment>
<dbReference type="EMBL" id="QWLM01000003">
    <property type="protein sequence ID" value="RHW47092.1"/>
    <property type="molecule type" value="Genomic_DNA"/>
</dbReference>
<dbReference type="PROSITE" id="PS00061">
    <property type="entry name" value="ADH_SHORT"/>
    <property type="match status" value="1"/>
</dbReference>
<dbReference type="Pfam" id="PF13561">
    <property type="entry name" value="adh_short_C2"/>
    <property type="match status" value="1"/>
</dbReference>
<dbReference type="FunFam" id="3.40.50.720:FF:000084">
    <property type="entry name" value="Short-chain dehydrogenase reductase"/>
    <property type="match status" value="1"/>
</dbReference>
<evidence type="ECO:0000256" key="1">
    <source>
        <dbReference type="ARBA" id="ARBA00006484"/>
    </source>
</evidence>
<comment type="similarity">
    <text evidence="1">Belongs to the short-chain dehydrogenases/reductases (SDR) family.</text>
</comment>
<keyword evidence="2" id="KW-0560">Oxidoreductase</keyword>